<dbReference type="PANTHER" id="PTHR10196:SF69">
    <property type="entry name" value="GLYCEROL KINASE"/>
    <property type="match status" value="1"/>
</dbReference>
<reference evidence="7 8" key="1">
    <citation type="journal article" date="2014" name="Am. J. Bot.">
        <title>Genome assembly and annotation for red clover (Trifolium pratense; Fabaceae).</title>
        <authorList>
            <person name="Istvanek J."/>
            <person name="Jaros M."/>
            <person name="Krenek A."/>
            <person name="Repkova J."/>
        </authorList>
    </citation>
    <scope>NUCLEOTIDE SEQUENCE [LARGE SCALE GENOMIC DNA]</scope>
    <source>
        <strain evidence="8">cv. Tatra</strain>
        <tissue evidence="7">Young leaves</tissue>
    </source>
</reference>
<comment type="similarity">
    <text evidence="1">Belongs to the FGGY kinase family.</text>
</comment>
<keyword evidence="3" id="KW-0547">Nucleotide-binding</keyword>
<dbReference type="GO" id="GO:0006641">
    <property type="term" value="P:triglyceride metabolic process"/>
    <property type="evidence" value="ECO:0007669"/>
    <property type="project" value="TreeGrafter"/>
</dbReference>
<dbReference type="PANTHER" id="PTHR10196">
    <property type="entry name" value="SUGAR KINASE"/>
    <property type="match status" value="1"/>
</dbReference>
<keyword evidence="4 7" id="KW-0418">Kinase</keyword>
<protein>
    <submittedName>
        <fullName evidence="7">Glycerol kinase</fullName>
    </submittedName>
</protein>
<feature type="domain" description="Carbohydrate kinase FGGY C-terminal" evidence="6">
    <location>
        <begin position="14"/>
        <end position="121"/>
    </location>
</feature>
<dbReference type="ExpressionAtlas" id="A0A2K3MTR0">
    <property type="expression patterns" value="baseline"/>
</dbReference>
<dbReference type="GO" id="GO:0006071">
    <property type="term" value="P:glycerol metabolic process"/>
    <property type="evidence" value="ECO:0007669"/>
    <property type="project" value="TreeGrafter"/>
</dbReference>
<evidence type="ECO:0000313" key="8">
    <source>
        <dbReference type="Proteomes" id="UP000236291"/>
    </source>
</evidence>
<gene>
    <name evidence="7" type="ORF">L195_g017365</name>
</gene>
<reference evidence="7 8" key="2">
    <citation type="journal article" date="2017" name="Front. Plant Sci.">
        <title>Gene Classification and Mining of Molecular Markers Useful in Red Clover (Trifolium pratense) Breeding.</title>
        <authorList>
            <person name="Istvanek J."/>
            <person name="Dluhosova J."/>
            <person name="Dluhos P."/>
            <person name="Patkova L."/>
            <person name="Nedelnik J."/>
            <person name="Repkova J."/>
        </authorList>
    </citation>
    <scope>NUCLEOTIDE SEQUENCE [LARGE SCALE GENOMIC DNA]</scope>
    <source>
        <strain evidence="8">cv. Tatra</strain>
        <tissue evidence="7">Young leaves</tissue>
    </source>
</reference>
<comment type="caution">
    <text evidence="7">The sequence shown here is derived from an EMBL/GenBank/DDBJ whole genome shotgun (WGS) entry which is preliminary data.</text>
</comment>
<dbReference type="Gene3D" id="3.30.420.40">
    <property type="match status" value="1"/>
</dbReference>
<proteinExistence type="inferred from homology"/>
<evidence type="ECO:0000256" key="2">
    <source>
        <dbReference type="ARBA" id="ARBA00022679"/>
    </source>
</evidence>
<sequence length="139" mass="14907">MAMLGQACRKGEAKNTYGTCAFILLNTRGVVQSKHNLLSTIAYKHGPNAPTNHAIERFVAIAEAAVQWLRDSLGLISNVAEIEALTLEVESNGVVYFVPAFNGLFTPWWLDDARGVCIGVTRVYGGAIGKPVDADSGLD</sequence>
<name>A0A2K3MTR0_TRIPR</name>
<dbReference type="GO" id="GO:0005739">
    <property type="term" value="C:mitochondrion"/>
    <property type="evidence" value="ECO:0007669"/>
    <property type="project" value="TreeGrafter"/>
</dbReference>
<dbReference type="GO" id="GO:0004370">
    <property type="term" value="F:glycerol kinase activity"/>
    <property type="evidence" value="ECO:0007669"/>
    <property type="project" value="TreeGrafter"/>
</dbReference>
<dbReference type="GO" id="GO:0005524">
    <property type="term" value="F:ATP binding"/>
    <property type="evidence" value="ECO:0007669"/>
    <property type="project" value="UniProtKB-KW"/>
</dbReference>
<dbReference type="AlphaFoldDB" id="A0A2K3MTR0"/>
<dbReference type="EMBL" id="ASHM01012244">
    <property type="protein sequence ID" value="PNX94195.1"/>
    <property type="molecule type" value="Genomic_DNA"/>
</dbReference>
<evidence type="ECO:0000256" key="3">
    <source>
        <dbReference type="ARBA" id="ARBA00022741"/>
    </source>
</evidence>
<dbReference type="GO" id="GO:0046167">
    <property type="term" value="P:glycerol-3-phosphate biosynthetic process"/>
    <property type="evidence" value="ECO:0007669"/>
    <property type="project" value="TreeGrafter"/>
</dbReference>
<keyword evidence="2" id="KW-0808">Transferase</keyword>
<dbReference type="InterPro" id="IPR043129">
    <property type="entry name" value="ATPase_NBD"/>
</dbReference>
<evidence type="ECO:0000259" key="6">
    <source>
        <dbReference type="Pfam" id="PF02782"/>
    </source>
</evidence>
<evidence type="ECO:0000313" key="7">
    <source>
        <dbReference type="EMBL" id="PNX94195.1"/>
    </source>
</evidence>
<evidence type="ECO:0000256" key="1">
    <source>
        <dbReference type="ARBA" id="ARBA00009156"/>
    </source>
</evidence>
<keyword evidence="5" id="KW-0067">ATP-binding</keyword>
<dbReference type="InterPro" id="IPR018485">
    <property type="entry name" value="FGGY_C"/>
</dbReference>
<dbReference type="Pfam" id="PF02782">
    <property type="entry name" value="FGGY_C"/>
    <property type="match status" value="1"/>
</dbReference>
<dbReference type="Proteomes" id="UP000236291">
    <property type="component" value="Unassembled WGS sequence"/>
</dbReference>
<evidence type="ECO:0000256" key="5">
    <source>
        <dbReference type="ARBA" id="ARBA00022840"/>
    </source>
</evidence>
<dbReference type="STRING" id="57577.A0A2K3MTR0"/>
<evidence type="ECO:0000256" key="4">
    <source>
        <dbReference type="ARBA" id="ARBA00022777"/>
    </source>
</evidence>
<dbReference type="SUPFAM" id="SSF53067">
    <property type="entry name" value="Actin-like ATPase domain"/>
    <property type="match status" value="1"/>
</dbReference>
<accession>A0A2K3MTR0</accession>
<organism evidence="7 8">
    <name type="scientific">Trifolium pratense</name>
    <name type="common">Red clover</name>
    <dbReference type="NCBI Taxonomy" id="57577"/>
    <lineage>
        <taxon>Eukaryota</taxon>
        <taxon>Viridiplantae</taxon>
        <taxon>Streptophyta</taxon>
        <taxon>Embryophyta</taxon>
        <taxon>Tracheophyta</taxon>
        <taxon>Spermatophyta</taxon>
        <taxon>Magnoliopsida</taxon>
        <taxon>eudicotyledons</taxon>
        <taxon>Gunneridae</taxon>
        <taxon>Pentapetalae</taxon>
        <taxon>rosids</taxon>
        <taxon>fabids</taxon>
        <taxon>Fabales</taxon>
        <taxon>Fabaceae</taxon>
        <taxon>Papilionoideae</taxon>
        <taxon>50 kb inversion clade</taxon>
        <taxon>NPAAA clade</taxon>
        <taxon>Hologalegina</taxon>
        <taxon>IRL clade</taxon>
        <taxon>Trifolieae</taxon>
        <taxon>Trifolium</taxon>
    </lineage>
</organism>